<evidence type="ECO:0000259" key="2">
    <source>
        <dbReference type="Pfam" id="PF00296"/>
    </source>
</evidence>
<accession>A0A455SNH1</accession>
<dbReference type="Pfam" id="PF00296">
    <property type="entry name" value="Bac_luciferase"/>
    <property type="match status" value="1"/>
</dbReference>
<dbReference type="PANTHER" id="PTHR43244">
    <property type="match status" value="1"/>
</dbReference>
<dbReference type="InterPro" id="IPR011251">
    <property type="entry name" value="Luciferase-like_dom"/>
</dbReference>
<proteinExistence type="predicted"/>
<feature type="domain" description="Luciferase-like" evidence="2">
    <location>
        <begin position="35"/>
        <end position="311"/>
    </location>
</feature>
<sequence>MISRFVSKIFERLFQKKGNYAGMTTFPIGLVLFPPPAQRVLSTIKLAEQAGIPMAWVPSWPVGPDGLAIVTAAAAQTSRIGLGTSITITYPRHPLTLANEALVLAEIAPQRIRLGLGASHRPEIEGTYGLDFAKPLGHLREYITVLRGLLWEGAIDFEGDYYRVHARYPQGTPLPRFPIWLAALRKNMLRLAGELSDGAMLIWSPPSYIRSVALPMLEEGARQAGRARPPLMVSAPLLLTKDFGVVRRLAQESFAVYSRFPTYRKLFEEAGYPLPSDGKLPEELIDSVFVYGDEDEIRRRMYAKREAGADEIMATVRPIHDAEKETRALLEVLASL</sequence>
<dbReference type="SUPFAM" id="SSF51679">
    <property type="entry name" value="Bacterial luciferase-like"/>
    <property type="match status" value="1"/>
</dbReference>
<organism evidence="3">
    <name type="scientific">Thermosporothrix sp. COM3</name>
    <dbReference type="NCBI Taxonomy" id="2490863"/>
    <lineage>
        <taxon>Bacteria</taxon>
        <taxon>Bacillati</taxon>
        <taxon>Chloroflexota</taxon>
        <taxon>Ktedonobacteria</taxon>
        <taxon>Ktedonobacterales</taxon>
        <taxon>Thermosporotrichaceae</taxon>
        <taxon>Thermosporothrix</taxon>
    </lineage>
</organism>
<dbReference type="EMBL" id="AP019376">
    <property type="protein sequence ID" value="BBH86624.1"/>
    <property type="molecule type" value="Genomic_DNA"/>
</dbReference>
<protein>
    <submittedName>
        <fullName evidence="3">LLM class F420-dependent oxidoreductase</fullName>
    </submittedName>
</protein>
<dbReference type="InterPro" id="IPR050564">
    <property type="entry name" value="F420-G6PD/mer"/>
</dbReference>
<name>A0A455SNH1_9CHLR</name>
<dbReference type="GO" id="GO:0016705">
    <property type="term" value="F:oxidoreductase activity, acting on paired donors, with incorporation or reduction of molecular oxygen"/>
    <property type="evidence" value="ECO:0007669"/>
    <property type="project" value="InterPro"/>
</dbReference>
<dbReference type="AlphaFoldDB" id="A0A455SNH1"/>
<keyword evidence="1" id="KW-0560">Oxidoreductase</keyword>
<dbReference type="CDD" id="cd01097">
    <property type="entry name" value="Tetrahydromethanopterin_reductase"/>
    <property type="match status" value="1"/>
</dbReference>
<dbReference type="InterPro" id="IPR036661">
    <property type="entry name" value="Luciferase-like_sf"/>
</dbReference>
<dbReference type="PANTHER" id="PTHR43244:SF1">
    <property type="entry name" value="5,10-METHYLENETETRAHYDROMETHANOPTERIN REDUCTASE"/>
    <property type="match status" value="1"/>
</dbReference>
<dbReference type="Gene3D" id="3.20.20.30">
    <property type="entry name" value="Luciferase-like domain"/>
    <property type="match status" value="1"/>
</dbReference>
<evidence type="ECO:0000256" key="1">
    <source>
        <dbReference type="ARBA" id="ARBA00023002"/>
    </source>
</evidence>
<reference evidence="3" key="1">
    <citation type="submission" date="2018-12" db="EMBL/GenBank/DDBJ databases">
        <title>Novel natural products biosynthetic potential of the class Ktedonobacteria.</title>
        <authorList>
            <person name="Zheng Y."/>
            <person name="Saitou A."/>
            <person name="Wang C.M."/>
            <person name="Toyoda A."/>
            <person name="Minakuchi Y."/>
            <person name="Sekiguchi Y."/>
            <person name="Ueda K."/>
            <person name="Takano H."/>
            <person name="Sakai Y."/>
            <person name="Yokota A."/>
            <person name="Yabe S."/>
        </authorList>
    </citation>
    <scope>NUCLEOTIDE SEQUENCE</scope>
    <source>
        <strain evidence="3">COM3</strain>
    </source>
</reference>
<evidence type="ECO:0000313" key="3">
    <source>
        <dbReference type="EMBL" id="BBH86624.1"/>
    </source>
</evidence>
<gene>
    <name evidence="3" type="ORF">KTC_13750</name>
</gene>